<accession>I7L657</accession>
<comment type="caution">
    <text evidence="1">The sequence shown here is derived from an EMBL/GenBank/DDBJ whole genome shotgun (WGS) entry which is preliminary data.</text>
</comment>
<keyword evidence="2" id="KW-1185">Reference proteome</keyword>
<dbReference type="SUPFAM" id="SSF82784">
    <property type="entry name" value="OsmC-like"/>
    <property type="match status" value="1"/>
</dbReference>
<dbReference type="OrthoDB" id="1433018at2"/>
<dbReference type="GeneID" id="82847063"/>
<evidence type="ECO:0000313" key="1">
    <source>
        <dbReference type="EMBL" id="CCI81822.1"/>
    </source>
</evidence>
<dbReference type="Pfam" id="PF02566">
    <property type="entry name" value="OsmC"/>
    <property type="match status" value="1"/>
</dbReference>
<dbReference type="EMBL" id="CAKE01000010">
    <property type="protein sequence ID" value="CCI81822.1"/>
    <property type="molecule type" value="Genomic_DNA"/>
</dbReference>
<dbReference type="InterPro" id="IPR003718">
    <property type="entry name" value="OsmC/Ohr_fam"/>
</dbReference>
<dbReference type="eggNOG" id="COG1765">
    <property type="taxonomic scope" value="Bacteria"/>
</dbReference>
<evidence type="ECO:0008006" key="3">
    <source>
        <dbReference type="Google" id="ProtNLM"/>
    </source>
</evidence>
<dbReference type="PANTHER" id="PTHR35368">
    <property type="entry name" value="HYDROPEROXIDE REDUCTASE"/>
    <property type="match status" value="1"/>
</dbReference>
<dbReference type="InterPro" id="IPR052924">
    <property type="entry name" value="OsmC/Ohr_hydroprdx_reductase"/>
</dbReference>
<dbReference type="InterPro" id="IPR036102">
    <property type="entry name" value="OsmC/Ohrsf"/>
</dbReference>
<dbReference type="InterPro" id="IPR015946">
    <property type="entry name" value="KH_dom-like_a/b"/>
</dbReference>
<name>I7L657_9LACO</name>
<dbReference type="Gene3D" id="3.30.300.20">
    <property type="match status" value="1"/>
</dbReference>
<dbReference type="PANTHER" id="PTHR35368:SF1">
    <property type="entry name" value="HYDROPEROXIDE REDUCTASE"/>
    <property type="match status" value="1"/>
</dbReference>
<dbReference type="RefSeq" id="WP_008470725.1">
    <property type="nucleotide sequence ID" value="NZ_AYZP01000002.1"/>
</dbReference>
<reference evidence="1 2" key="1">
    <citation type="submission" date="2012-06" db="EMBL/GenBank/DDBJ databases">
        <title>Draft Genome Sequence of Lactobacillus hominis Strain CRBIP 24.179T, isolated from human intestine.</title>
        <authorList>
            <person name="Cousin S."/>
            <person name="Ma L."/>
            <person name="Bizet C."/>
            <person name="Loux V."/>
            <person name="Bouchier C."/>
            <person name="Clermont D."/>
            <person name="Creno S."/>
        </authorList>
    </citation>
    <scope>NUCLEOTIDE SEQUENCE [LARGE SCALE GENOMIC DNA]</scope>
    <source>
        <strain evidence="2">CRBIP 24.179T</strain>
    </source>
</reference>
<protein>
    <recommendedName>
        <fullName evidence="3">OsmC family protein</fullName>
    </recommendedName>
</protein>
<dbReference type="AlphaFoldDB" id="I7L657"/>
<evidence type="ECO:0000313" key="2">
    <source>
        <dbReference type="Proteomes" id="UP000009320"/>
    </source>
</evidence>
<gene>
    <name evidence="1" type="ORF">BN55_00520</name>
</gene>
<dbReference type="Proteomes" id="UP000009320">
    <property type="component" value="Unassembled WGS sequence"/>
</dbReference>
<organism evidence="1 2">
    <name type="scientific">Lactobacillus hominis DSM 23910 = CRBIP 24.179</name>
    <dbReference type="NCBI Taxonomy" id="1423758"/>
    <lineage>
        <taxon>Bacteria</taxon>
        <taxon>Bacillati</taxon>
        <taxon>Bacillota</taxon>
        <taxon>Bacilli</taxon>
        <taxon>Lactobacillales</taxon>
        <taxon>Lactobacillaceae</taxon>
        <taxon>Lactobacillus</taxon>
    </lineage>
</organism>
<sequence>MSEYLVKSEYTGEPWAVQNVTRDHEFFAGESDGRGGQDAGPNPVEYLAGAVNSCIAISEAMIVNHNSLDVSNFKIETRAFTRDLGHGKSDVNAMRIRISFDSDMTGDEQQKFLDHVLQVSTVYQTLAKNVEMEVKIV</sequence>
<proteinExistence type="predicted"/>
<dbReference type="STRING" id="1423758.FC41_GL000970"/>